<keyword evidence="11" id="KW-1185">Reference proteome</keyword>
<protein>
    <submittedName>
        <fullName evidence="10">ABC transporter permease</fullName>
    </submittedName>
</protein>
<dbReference type="InterPro" id="IPR051789">
    <property type="entry name" value="Bact_Polyamine_Transport"/>
</dbReference>
<feature type="transmembrane region" description="Helical" evidence="8">
    <location>
        <begin position="98"/>
        <end position="121"/>
    </location>
</feature>
<dbReference type="RefSeq" id="WP_127723685.1">
    <property type="nucleotide sequence ID" value="NZ_RLIH01000003.1"/>
</dbReference>
<feature type="transmembrane region" description="Helical" evidence="8">
    <location>
        <begin position="225"/>
        <end position="247"/>
    </location>
</feature>
<comment type="subcellular location">
    <subcellularLocation>
        <location evidence="1 8">Cell membrane</location>
        <topology evidence="1 8">Multi-pass membrane protein</topology>
    </subcellularLocation>
</comment>
<dbReference type="AlphaFoldDB" id="A0A437S8C0"/>
<organism evidence="10 11">
    <name type="scientific">Anaerosphaera multitolerans</name>
    <dbReference type="NCBI Taxonomy" id="2487351"/>
    <lineage>
        <taxon>Bacteria</taxon>
        <taxon>Bacillati</taxon>
        <taxon>Bacillota</taxon>
        <taxon>Tissierellia</taxon>
        <taxon>Tissierellales</taxon>
        <taxon>Peptoniphilaceae</taxon>
        <taxon>Anaerosphaera</taxon>
    </lineage>
</organism>
<dbReference type="GO" id="GO:0055085">
    <property type="term" value="P:transmembrane transport"/>
    <property type="evidence" value="ECO:0007669"/>
    <property type="project" value="InterPro"/>
</dbReference>
<evidence type="ECO:0000256" key="2">
    <source>
        <dbReference type="ARBA" id="ARBA00007069"/>
    </source>
</evidence>
<dbReference type="GO" id="GO:0005886">
    <property type="term" value="C:plasma membrane"/>
    <property type="evidence" value="ECO:0007669"/>
    <property type="project" value="UniProtKB-SubCell"/>
</dbReference>
<dbReference type="CDD" id="cd06261">
    <property type="entry name" value="TM_PBP2"/>
    <property type="match status" value="1"/>
</dbReference>
<dbReference type="OrthoDB" id="9782004at2"/>
<dbReference type="PANTHER" id="PTHR43848">
    <property type="entry name" value="PUTRESCINE TRANSPORT SYSTEM PERMEASE PROTEIN POTI"/>
    <property type="match status" value="1"/>
</dbReference>
<evidence type="ECO:0000256" key="5">
    <source>
        <dbReference type="ARBA" id="ARBA00022692"/>
    </source>
</evidence>
<dbReference type="SUPFAM" id="SSF161098">
    <property type="entry name" value="MetI-like"/>
    <property type="match status" value="1"/>
</dbReference>
<dbReference type="Gene3D" id="1.10.3720.10">
    <property type="entry name" value="MetI-like"/>
    <property type="match status" value="1"/>
</dbReference>
<feature type="domain" description="ABC transmembrane type-1" evidence="9">
    <location>
        <begin position="59"/>
        <end position="247"/>
    </location>
</feature>
<feature type="transmembrane region" description="Helical" evidence="8">
    <location>
        <begin position="59"/>
        <end position="86"/>
    </location>
</feature>
<proteinExistence type="inferred from homology"/>
<evidence type="ECO:0000256" key="7">
    <source>
        <dbReference type="ARBA" id="ARBA00023136"/>
    </source>
</evidence>
<dbReference type="EMBL" id="RLIH01000003">
    <property type="protein sequence ID" value="RVU55252.1"/>
    <property type="molecule type" value="Genomic_DNA"/>
</dbReference>
<evidence type="ECO:0000256" key="3">
    <source>
        <dbReference type="ARBA" id="ARBA00022448"/>
    </source>
</evidence>
<comment type="caution">
    <text evidence="10">The sequence shown here is derived from an EMBL/GenBank/DDBJ whole genome shotgun (WGS) entry which is preliminary data.</text>
</comment>
<evidence type="ECO:0000259" key="9">
    <source>
        <dbReference type="PROSITE" id="PS50928"/>
    </source>
</evidence>
<evidence type="ECO:0000313" key="11">
    <source>
        <dbReference type="Proteomes" id="UP000288812"/>
    </source>
</evidence>
<dbReference type="Pfam" id="PF00528">
    <property type="entry name" value="BPD_transp_1"/>
    <property type="match status" value="1"/>
</dbReference>
<gene>
    <name evidence="10" type="ORF">EF514_02990</name>
</gene>
<evidence type="ECO:0000256" key="8">
    <source>
        <dbReference type="RuleBase" id="RU363032"/>
    </source>
</evidence>
<evidence type="ECO:0000256" key="4">
    <source>
        <dbReference type="ARBA" id="ARBA00022475"/>
    </source>
</evidence>
<reference evidence="10 11" key="1">
    <citation type="submission" date="2018-11" db="EMBL/GenBank/DDBJ databases">
        <title>Genome sequencing and assembly of Anaerosphaera sp. nov., GS7-6-2.</title>
        <authorList>
            <person name="Rettenmaier R."/>
            <person name="Liebl W."/>
            <person name="Zverlov V."/>
        </authorList>
    </citation>
    <scope>NUCLEOTIDE SEQUENCE [LARGE SCALE GENOMIC DNA]</scope>
    <source>
        <strain evidence="10 11">GS7-6-2</strain>
    </source>
</reference>
<sequence>MKKYLKKFYLFLVFLFLYSPIIVLIVFSFNDSRLKGSWVGFTFKWYKELFRNQEILKSFYNTILIAVLATVIATILGTMAAIGIYYMKNWKKKAALNINYIPVLNPDIVTAISLMVLFNLLRIRFGMVTMLLSHIVFTTPYVVLSVLPKLRQMSKSIPEAAMDLGATPMYTFRKVIIPEIKPGIISGALLSFTLSLDDFVISFFTTGSGFSNLSITVFSMAKKGINPAINALSTLMFGTVLILLLIINKKTNSKGNIF</sequence>
<accession>A0A437S8C0</accession>
<keyword evidence="6 8" id="KW-1133">Transmembrane helix</keyword>
<keyword evidence="7 8" id="KW-0472">Membrane</keyword>
<feature type="transmembrane region" description="Helical" evidence="8">
    <location>
        <begin position="127"/>
        <end position="147"/>
    </location>
</feature>
<feature type="transmembrane region" description="Helical" evidence="8">
    <location>
        <begin position="183"/>
        <end position="205"/>
    </location>
</feature>
<dbReference type="PROSITE" id="PS50928">
    <property type="entry name" value="ABC_TM1"/>
    <property type="match status" value="1"/>
</dbReference>
<name>A0A437S8C0_9FIRM</name>
<dbReference type="InterPro" id="IPR035906">
    <property type="entry name" value="MetI-like_sf"/>
</dbReference>
<evidence type="ECO:0000313" key="10">
    <source>
        <dbReference type="EMBL" id="RVU55252.1"/>
    </source>
</evidence>
<feature type="transmembrane region" description="Helical" evidence="8">
    <location>
        <begin position="9"/>
        <end position="29"/>
    </location>
</feature>
<comment type="similarity">
    <text evidence="2">Belongs to the binding-protein-dependent transport system permease family. CysTW subfamily.</text>
</comment>
<dbReference type="InterPro" id="IPR000515">
    <property type="entry name" value="MetI-like"/>
</dbReference>
<keyword evidence="4" id="KW-1003">Cell membrane</keyword>
<evidence type="ECO:0000256" key="6">
    <source>
        <dbReference type="ARBA" id="ARBA00022989"/>
    </source>
</evidence>
<evidence type="ECO:0000256" key="1">
    <source>
        <dbReference type="ARBA" id="ARBA00004651"/>
    </source>
</evidence>
<keyword evidence="3 8" id="KW-0813">Transport</keyword>
<dbReference type="PANTHER" id="PTHR43848:SF2">
    <property type="entry name" value="PUTRESCINE TRANSPORT SYSTEM PERMEASE PROTEIN POTI"/>
    <property type="match status" value="1"/>
</dbReference>
<dbReference type="Proteomes" id="UP000288812">
    <property type="component" value="Unassembled WGS sequence"/>
</dbReference>
<keyword evidence="5 8" id="KW-0812">Transmembrane</keyword>